<dbReference type="RefSeq" id="WP_242383188.1">
    <property type="nucleotide sequence ID" value="NZ_JAKRKC020000002.1"/>
</dbReference>
<dbReference type="Gene3D" id="1.20.1260.10">
    <property type="match status" value="1"/>
</dbReference>
<proteinExistence type="predicted"/>
<gene>
    <name evidence="2" type="ORF">MF672_043620</name>
</gene>
<evidence type="ECO:0000313" key="3">
    <source>
        <dbReference type="Proteomes" id="UP001317259"/>
    </source>
</evidence>
<dbReference type="InterPro" id="IPR012347">
    <property type="entry name" value="Ferritin-like"/>
</dbReference>
<feature type="domain" description="Iminophenyl-pyruvate dimer synthase" evidence="1">
    <location>
        <begin position="18"/>
        <end position="242"/>
    </location>
</feature>
<evidence type="ECO:0000259" key="1">
    <source>
        <dbReference type="Pfam" id="PF12902"/>
    </source>
</evidence>
<accession>A0ABT0G7S3</accession>
<name>A0ABT0G7S3_9ACTN</name>
<comment type="caution">
    <text evidence="2">The sequence shown here is derived from an EMBL/GenBank/DDBJ whole genome shotgun (WGS) entry which is preliminary data.</text>
</comment>
<dbReference type="EMBL" id="JAKRKC020000002">
    <property type="protein sequence ID" value="MCK2220647.1"/>
    <property type="molecule type" value="Genomic_DNA"/>
</dbReference>
<dbReference type="PANTHER" id="PTHR34400">
    <property type="match status" value="1"/>
</dbReference>
<evidence type="ECO:0000313" key="2">
    <source>
        <dbReference type="EMBL" id="MCK2220647.1"/>
    </source>
</evidence>
<dbReference type="Proteomes" id="UP001317259">
    <property type="component" value="Unassembled WGS sequence"/>
</dbReference>
<keyword evidence="3" id="KW-1185">Reference proteome</keyword>
<protein>
    <submittedName>
        <fullName evidence="2">Ferritin-like protein</fullName>
    </submittedName>
</protein>
<dbReference type="PANTHER" id="PTHR34400:SF4">
    <property type="entry name" value="MEMBRANE PROTEIN"/>
    <property type="match status" value="1"/>
</dbReference>
<sequence>MSEPPIVVANREHLWWLLNEASQLEHMILCQYLFAEASLKSGTEEGLTEEQAEAVAGWRSVLSSIAVEEMLHLALVSNLLAAIGAAPTFGRPNFPQRSGYFPSGIQLDLLPFGEQALRHFLYLERPEGMQLQDAEEFEPVPPSRTRLDPEELMPRGQEYQTIGHLYRGLEEGLRALCERLGEHAVFVGSPHAQATPELFRWPQIVAVTDMKSAQAAIDLIIEQGEGARGDWRQAHYGRFLDIWQRYGELRAADPGFEPARPALAGYLRQPYNIAEPQPIITDPEARRTAELAAVAYELVLHALTRFFTHTDETGEQLGLLIGVSIGLMADVLRPMTAALTRLPIGSEHPGRTAGFSYEMYYAMSNFVPWREPSWALLHERMRVLEERCAAAAAAGGQESAVAARARQRVTGLADRVREHVPPALLPAPHRT</sequence>
<dbReference type="Pfam" id="PF12902">
    <property type="entry name" value="Ferritin-like"/>
    <property type="match status" value="1"/>
</dbReference>
<dbReference type="InterPro" id="IPR026820">
    <property type="entry name" value="VioB/RebD_dom"/>
</dbReference>
<organism evidence="2 3">
    <name type="scientific">Actinomadura luzonensis</name>
    <dbReference type="NCBI Taxonomy" id="2805427"/>
    <lineage>
        <taxon>Bacteria</taxon>
        <taxon>Bacillati</taxon>
        <taxon>Actinomycetota</taxon>
        <taxon>Actinomycetes</taxon>
        <taxon>Streptosporangiales</taxon>
        <taxon>Thermomonosporaceae</taxon>
        <taxon>Actinomadura</taxon>
    </lineage>
</organism>
<reference evidence="2 3" key="1">
    <citation type="submission" date="2022-04" db="EMBL/GenBank/DDBJ databases">
        <title>Genome draft of Actinomadura sp. ATCC 31491.</title>
        <authorList>
            <person name="Shi X."/>
            <person name="Du Y."/>
        </authorList>
    </citation>
    <scope>NUCLEOTIDE SEQUENCE [LARGE SCALE GENOMIC DNA]</scope>
    <source>
        <strain evidence="2 3">ATCC 31491</strain>
    </source>
</reference>